<comment type="caution">
    <text evidence="1">The sequence shown here is derived from an EMBL/GenBank/DDBJ whole genome shotgun (WGS) entry which is preliminary data.</text>
</comment>
<dbReference type="OrthoDB" id="770102at2"/>
<dbReference type="Proteomes" id="UP000245391">
    <property type="component" value="Unassembled WGS sequence"/>
</dbReference>
<sequence>MDAFKIIIHHNSADLELTILPIEDIYQIINKGKTIGALRNLDLDWELLPIEDILEELPVFEKDLDNEHSVQINLDTPTINLITAEIENHLNHLR</sequence>
<keyword evidence="2" id="KW-1185">Reference proteome</keyword>
<proteinExistence type="predicted"/>
<evidence type="ECO:0000313" key="1">
    <source>
        <dbReference type="EMBL" id="PWS31967.1"/>
    </source>
</evidence>
<dbReference type="EMBL" id="QGNY01000003">
    <property type="protein sequence ID" value="PWS31967.1"/>
    <property type="molecule type" value="Genomic_DNA"/>
</dbReference>
<accession>A0A317F1P8</accession>
<dbReference type="AlphaFoldDB" id="A0A317F1P8"/>
<protein>
    <submittedName>
        <fullName evidence="1">Uncharacterized protein</fullName>
    </submittedName>
</protein>
<evidence type="ECO:0000313" key="2">
    <source>
        <dbReference type="Proteomes" id="UP000245391"/>
    </source>
</evidence>
<reference evidence="2" key="1">
    <citation type="submission" date="2018-05" db="EMBL/GenBank/DDBJ databases">
        <title>Pedobacter paludis sp. nov., isolated from wetland soil.</title>
        <authorList>
            <person name="Zhang Y."/>
        </authorList>
    </citation>
    <scope>NUCLEOTIDE SEQUENCE [LARGE SCALE GENOMIC DNA]</scope>
    <source>
        <strain evidence="2">R-8</strain>
    </source>
</reference>
<name>A0A317F1P8_9SPHI</name>
<gene>
    <name evidence="1" type="ORF">DF947_09260</name>
</gene>
<organism evidence="1 2">
    <name type="scientific">Pedobacter paludis</name>
    <dbReference type="NCBI Taxonomy" id="2203212"/>
    <lineage>
        <taxon>Bacteria</taxon>
        <taxon>Pseudomonadati</taxon>
        <taxon>Bacteroidota</taxon>
        <taxon>Sphingobacteriia</taxon>
        <taxon>Sphingobacteriales</taxon>
        <taxon>Sphingobacteriaceae</taxon>
        <taxon>Pedobacter</taxon>
    </lineage>
</organism>
<dbReference type="RefSeq" id="WP_109929420.1">
    <property type="nucleotide sequence ID" value="NZ_QGNY01000003.1"/>
</dbReference>